<organism evidence="3 4">
    <name type="scientific">Cellulosimicrobium cellulans</name>
    <name type="common">Arthrobacter luteus</name>
    <dbReference type="NCBI Taxonomy" id="1710"/>
    <lineage>
        <taxon>Bacteria</taxon>
        <taxon>Bacillati</taxon>
        <taxon>Actinomycetota</taxon>
        <taxon>Actinomycetes</taxon>
        <taxon>Micrococcales</taxon>
        <taxon>Promicromonosporaceae</taxon>
        <taxon>Cellulosimicrobium</taxon>
    </lineage>
</organism>
<dbReference type="Proteomes" id="UP000196228">
    <property type="component" value="Chromosome"/>
</dbReference>
<proteinExistence type="predicted"/>
<dbReference type="GO" id="GO:0016137">
    <property type="term" value="P:glycoside metabolic process"/>
    <property type="evidence" value="ECO:0007669"/>
    <property type="project" value="UniProtKB-ARBA"/>
</dbReference>
<dbReference type="OrthoDB" id="158614at2"/>
<name>A0A1Y0HWZ4_CELCE</name>
<dbReference type="InterPro" id="IPR003737">
    <property type="entry name" value="GlcNAc_PI_deacetylase-related"/>
</dbReference>
<evidence type="ECO:0000313" key="3">
    <source>
        <dbReference type="EMBL" id="ARU52569.1"/>
    </source>
</evidence>
<dbReference type="KEGG" id="cceu:CBR64_14980"/>
<accession>A0A1Y0HWZ4</accession>
<evidence type="ECO:0000256" key="2">
    <source>
        <dbReference type="SAM" id="MobiDB-lite"/>
    </source>
</evidence>
<evidence type="ECO:0000313" key="4">
    <source>
        <dbReference type="Proteomes" id="UP000196228"/>
    </source>
</evidence>
<dbReference type="RefSeq" id="WP_087471538.1">
    <property type="nucleotide sequence ID" value="NZ_CP021383.1"/>
</dbReference>
<evidence type="ECO:0008006" key="5">
    <source>
        <dbReference type="Google" id="ProtNLM"/>
    </source>
</evidence>
<dbReference type="GO" id="GO:0016811">
    <property type="term" value="F:hydrolase activity, acting on carbon-nitrogen (but not peptide) bonds, in linear amides"/>
    <property type="evidence" value="ECO:0007669"/>
    <property type="project" value="TreeGrafter"/>
</dbReference>
<reference evidence="3 4" key="1">
    <citation type="submission" date="2017-05" db="EMBL/GenBank/DDBJ databases">
        <authorList>
            <person name="Song R."/>
            <person name="Chenine A.L."/>
            <person name="Ruprecht R.M."/>
        </authorList>
    </citation>
    <scope>NUCLEOTIDE SEQUENCE [LARGE SCALE GENOMIC DNA]</scope>
    <source>
        <strain evidence="3 4">PSBB019</strain>
    </source>
</reference>
<evidence type="ECO:0000256" key="1">
    <source>
        <dbReference type="ARBA" id="ARBA00022833"/>
    </source>
</evidence>
<dbReference type="Gene3D" id="3.40.50.10320">
    <property type="entry name" value="LmbE-like"/>
    <property type="match status" value="1"/>
</dbReference>
<dbReference type="EMBL" id="CP021383">
    <property type="protein sequence ID" value="ARU52569.1"/>
    <property type="molecule type" value="Genomic_DNA"/>
</dbReference>
<protein>
    <recommendedName>
        <fullName evidence="5">GlcNAc-PI de-N-acetylase</fullName>
    </recommendedName>
</protein>
<dbReference type="PANTHER" id="PTHR12993">
    <property type="entry name" value="N-ACETYLGLUCOSAMINYL-PHOSPHATIDYLINOSITOL DE-N-ACETYLASE-RELATED"/>
    <property type="match status" value="1"/>
</dbReference>
<feature type="region of interest" description="Disordered" evidence="2">
    <location>
        <begin position="323"/>
        <end position="342"/>
    </location>
</feature>
<dbReference type="AlphaFoldDB" id="A0A1Y0HWZ4"/>
<dbReference type="SUPFAM" id="SSF102588">
    <property type="entry name" value="LmbE-like"/>
    <property type="match status" value="1"/>
</dbReference>
<dbReference type="InterPro" id="IPR024078">
    <property type="entry name" value="LmbE-like_dom_sf"/>
</dbReference>
<dbReference type="Pfam" id="PF02585">
    <property type="entry name" value="PIG-L"/>
    <property type="match status" value="1"/>
</dbReference>
<sequence>MTVPSSQQAAVEPDGGLLAVHAHPDDETLATGALLATWSRAGQRVTVVTCTRGERGEVIDTAAHPTGVGYLEGDGPALAAHREGELARALAALGVADHVFLDTAALPAAGEVPDGGAAPRFEDSGMAWVAPGVASSVAGEQLPPRAFVGVPLDEAAARLAAVVRDRRPAVVATYEPGGGYGHPDHVRAHDVTVRALELLDAAGEPAPALWLAVAPESTVRAARRALAAHPAVRALLDADADLTLPDPDEDLPPVARPDASLPTLVGVPVAPVLGELLAAMRAHATQVQHVTAAGSIAGEEPTELLGWYALSNDVLAPVPSHEFYAPSGGALPGDQVRRGPTR</sequence>
<keyword evidence="1" id="KW-0862">Zinc</keyword>
<gene>
    <name evidence="3" type="ORF">CBR64_14980</name>
</gene>
<dbReference type="PANTHER" id="PTHR12993:SF26">
    <property type="entry name" value="1D-MYO-INOSITOL 2-ACETAMIDO-2-DEOXY-ALPHA-D-GLUCOPYRANOSIDE DEACETYLASE"/>
    <property type="match status" value="1"/>
</dbReference>